<evidence type="ECO:0008006" key="3">
    <source>
        <dbReference type="Google" id="ProtNLM"/>
    </source>
</evidence>
<dbReference type="OrthoDB" id="5607at2759"/>
<dbReference type="GO" id="GO:0006281">
    <property type="term" value="P:DNA repair"/>
    <property type="evidence" value="ECO:0007669"/>
    <property type="project" value="InterPro"/>
</dbReference>
<dbReference type="AlphaFoldDB" id="A0A8K0LAV6"/>
<gene>
    <name evidence="1" type="ORF">KVT40_001095</name>
</gene>
<dbReference type="SUPFAM" id="SSF48150">
    <property type="entry name" value="DNA-glycosylase"/>
    <property type="match status" value="1"/>
</dbReference>
<dbReference type="InterPro" id="IPR011257">
    <property type="entry name" value="DNA_glycosylase"/>
</dbReference>
<dbReference type="PANTHER" id="PTHR47203:SF1">
    <property type="entry name" value="HYPOTHETICAL BASE EXCISION DNA REPAIR PROTEIN (EUROFUNG)"/>
    <property type="match status" value="1"/>
</dbReference>
<accession>A0A8K0LAV6</accession>
<sequence length="212" mass="23877">MTHKVLEREYGATVKADLAKADLGVAWPHVLQGVVVTILCQATGWCNAKRALAPMADIYGDSFAYDAIVDGGVDKLCETTCCRGLQNRKSKMLMKVLEQVHERHSKWTHHHLLDKPDSEIMQEMLSYNGMGPRLAYCVLSIVLKRHRFACPPNVARELVQAHLEDQISDSIKFDLHYLLITHGLECAHCKRGPKLRGLCDVRKEISTFLNAK</sequence>
<name>A0A8K0LAV6_9PEZI</name>
<dbReference type="Gene3D" id="1.10.340.30">
    <property type="entry name" value="Hypothetical protein, domain 2"/>
    <property type="match status" value="1"/>
</dbReference>
<comment type="caution">
    <text evidence="1">The sequence shown here is derived from an EMBL/GenBank/DDBJ whole genome shotgun (WGS) entry which is preliminary data.</text>
</comment>
<evidence type="ECO:0000313" key="1">
    <source>
        <dbReference type="EMBL" id="KAG8631955.1"/>
    </source>
</evidence>
<keyword evidence="2" id="KW-1185">Reference proteome</keyword>
<dbReference type="EMBL" id="JAESVG020000001">
    <property type="protein sequence ID" value="KAG8631955.1"/>
    <property type="molecule type" value="Genomic_DNA"/>
</dbReference>
<organism evidence="1 2">
    <name type="scientific">Elsinoe batatas</name>
    <dbReference type="NCBI Taxonomy" id="2601811"/>
    <lineage>
        <taxon>Eukaryota</taxon>
        <taxon>Fungi</taxon>
        <taxon>Dikarya</taxon>
        <taxon>Ascomycota</taxon>
        <taxon>Pezizomycotina</taxon>
        <taxon>Dothideomycetes</taxon>
        <taxon>Dothideomycetidae</taxon>
        <taxon>Myriangiales</taxon>
        <taxon>Elsinoaceae</taxon>
        <taxon>Elsinoe</taxon>
    </lineage>
</organism>
<dbReference type="Proteomes" id="UP000809789">
    <property type="component" value="Unassembled WGS sequence"/>
</dbReference>
<dbReference type="PANTHER" id="PTHR47203">
    <property type="match status" value="1"/>
</dbReference>
<reference evidence="1" key="1">
    <citation type="submission" date="2021-07" db="EMBL/GenBank/DDBJ databases">
        <title>Elsinoe batatas strain:CRI-CJ2 Genome sequencing and assembly.</title>
        <authorList>
            <person name="Huang L."/>
        </authorList>
    </citation>
    <scope>NUCLEOTIDE SEQUENCE</scope>
    <source>
        <strain evidence="1">CRI-CJ2</strain>
    </source>
</reference>
<proteinExistence type="predicted"/>
<protein>
    <recommendedName>
        <fullName evidence="3">HhH-GPD domain-containing protein</fullName>
    </recommendedName>
</protein>
<evidence type="ECO:0000313" key="2">
    <source>
        <dbReference type="Proteomes" id="UP000809789"/>
    </source>
</evidence>
<dbReference type="GO" id="GO:0003824">
    <property type="term" value="F:catalytic activity"/>
    <property type="evidence" value="ECO:0007669"/>
    <property type="project" value="InterPro"/>
</dbReference>